<evidence type="ECO:0000313" key="2">
    <source>
        <dbReference type="Proteomes" id="UP001516400"/>
    </source>
</evidence>
<dbReference type="PANTHER" id="PTHR33480">
    <property type="entry name" value="SET DOMAIN-CONTAINING PROTEIN-RELATED"/>
    <property type="match status" value="1"/>
</dbReference>
<dbReference type="PANTHER" id="PTHR33480:SF1">
    <property type="entry name" value="TYR RECOMBINASE DOMAIN-CONTAINING PROTEIN"/>
    <property type="match status" value="1"/>
</dbReference>
<dbReference type="Proteomes" id="UP001516400">
    <property type="component" value="Unassembled WGS sequence"/>
</dbReference>
<sequence>MQTNLLKHFTRAHKLEVKVHEALKADRIRSIAKIFIPIKEFDSRITELQEAFQSSKYPLFVKPIKIAVGFSDVKFMAPSSASSYCTLIGHVSHCLKVQALMSRNEIDQKNIVNYLYLLEEKHNFDITKTANENRTAFQSFNSNTLPRTSEIMNVLISVEKKISHQFSKISQQFDEKIYHELTQVLLVYVMVFNRKRPEFKPNNLRQHLATCTSTLPYDTQRVVSVFTGHGMEIHNNIYGQRQVENRLCRHGTNSHDSKWFRGWCVLGSSHTGRFSEANIPRISRALFGIRTTGKN</sequence>
<organism evidence="1 2">
    <name type="scientific">Cryptolaemus montrouzieri</name>
    <dbReference type="NCBI Taxonomy" id="559131"/>
    <lineage>
        <taxon>Eukaryota</taxon>
        <taxon>Metazoa</taxon>
        <taxon>Ecdysozoa</taxon>
        <taxon>Arthropoda</taxon>
        <taxon>Hexapoda</taxon>
        <taxon>Insecta</taxon>
        <taxon>Pterygota</taxon>
        <taxon>Neoptera</taxon>
        <taxon>Endopterygota</taxon>
        <taxon>Coleoptera</taxon>
        <taxon>Polyphaga</taxon>
        <taxon>Cucujiformia</taxon>
        <taxon>Coccinelloidea</taxon>
        <taxon>Coccinellidae</taxon>
        <taxon>Scymninae</taxon>
        <taxon>Scymnini</taxon>
        <taxon>Cryptolaemus</taxon>
    </lineage>
</organism>
<proteinExistence type="predicted"/>
<protein>
    <submittedName>
        <fullName evidence="1">Uncharacterized protein</fullName>
    </submittedName>
</protein>
<evidence type="ECO:0000313" key="1">
    <source>
        <dbReference type="EMBL" id="KAL3273339.1"/>
    </source>
</evidence>
<dbReference type="EMBL" id="JABFTP020000062">
    <property type="protein sequence ID" value="KAL3273339.1"/>
    <property type="molecule type" value="Genomic_DNA"/>
</dbReference>
<accession>A0ABD2N3Y6</accession>
<comment type="caution">
    <text evidence="1">The sequence shown here is derived from an EMBL/GenBank/DDBJ whole genome shotgun (WGS) entry which is preliminary data.</text>
</comment>
<name>A0ABD2N3Y6_9CUCU</name>
<dbReference type="AlphaFoldDB" id="A0ABD2N3Y6"/>
<gene>
    <name evidence="1" type="ORF">HHI36_014788</name>
</gene>
<keyword evidence="2" id="KW-1185">Reference proteome</keyword>
<reference evidence="1 2" key="1">
    <citation type="journal article" date="2021" name="BMC Biol.">
        <title>Horizontally acquired antibacterial genes associated with adaptive radiation of ladybird beetles.</title>
        <authorList>
            <person name="Li H.S."/>
            <person name="Tang X.F."/>
            <person name="Huang Y.H."/>
            <person name="Xu Z.Y."/>
            <person name="Chen M.L."/>
            <person name="Du X.Y."/>
            <person name="Qiu B.Y."/>
            <person name="Chen P.T."/>
            <person name="Zhang W."/>
            <person name="Slipinski A."/>
            <person name="Escalona H.E."/>
            <person name="Waterhouse R.M."/>
            <person name="Zwick A."/>
            <person name="Pang H."/>
        </authorList>
    </citation>
    <scope>NUCLEOTIDE SEQUENCE [LARGE SCALE GENOMIC DNA]</scope>
    <source>
        <strain evidence="1">SYSU2018</strain>
    </source>
</reference>